<dbReference type="Pfam" id="PF00128">
    <property type="entry name" value="Alpha-amylase"/>
    <property type="match status" value="1"/>
</dbReference>
<evidence type="ECO:0000256" key="6">
    <source>
        <dbReference type="ARBA" id="ARBA00022676"/>
    </source>
</evidence>
<evidence type="ECO:0000256" key="9">
    <source>
        <dbReference type="ARBA" id="ARBA00023277"/>
    </source>
</evidence>
<dbReference type="SMART" id="SM00642">
    <property type="entry name" value="Aamy"/>
    <property type="match status" value="1"/>
</dbReference>
<dbReference type="RefSeq" id="WP_146590639.1">
    <property type="nucleotide sequence ID" value="NZ_SJPO01000012.1"/>
</dbReference>
<evidence type="ECO:0000313" key="13">
    <source>
        <dbReference type="EMBL" id="TWT67689.1"/>
    </source>
</evidence>
<reference evidence="13 14" key="1">
    <citation type="submission" date="2019-02" db="EMBL/GenBank/DDBJ databases">
        <title>Deep-cultivation of Planctomycetes and their phenomic and genomic characterization uncovers novel biology.</title>
        <authorList>
            <person name="Wiegand S."/>
            <person name="Jogler M."/>
            <person name="Boedeker C."/>
            <person name="Pinto D."/>
            <person name="Vollmers J."/>
            <person name="Rivas-Marin E."/>
            <person name="Kohn T."/>
            <person name="Peeters S.H."/>
            <person name="Heuer A."/>
            <person name="Rast P."/>
            <person name="Oberbeckmann S."/>
            <person name="Bunk B."/>
            <person name="Jeske O."/>
            <person name="Meyerdierks A."/>
            <person name="Storesund J.E."/>
            <person name="Kallscheuer N."/>
            <person name="Luecker S."/>
            <person name="Lage O.M."/>
            <person name="Pohl T."/>
            <person name="Merkel B.J."/>
            <person name="Hornburger P."/>
            <person name="Mueller R.-W."/>
            <person name="Bruemmer F."/>
            <person name="Labrenz M."/>
            <person name="Spormann A.M."/>
            <person name="Op Den Camp H."/>
            <person name="Overmann J."/>
            <person name="Amann R."/>
            <person name="Jetten M.S.M."/>
            <person name="Mascher T."/>
            <person name="Medema M.H."/>
            <person name="Devos D.P."/>
            <person name="Kaster A.-K."/>
            <person name="Ovreas L."/>
            <person name="Rohde M."/>
            <person name="Galperin M.Y."/>
            <person name="Jogler C."/>
        </authorList>
    </citation>
    <scope>NUCLEOTIDE SEQUENCE [LARGE SCALE GENOMIC DNA]</scope>
    <source>
        <strain evidence="13 14">Pla123a</strain>
    </source>
</reference>
<comment type="subunit">
    <text evidence="10">Monomer.</text>
</comment>
<keyword evidence="6 10" id="KW-0328">Glycosyltransferase</keyword>
<dbReference type="InterPro" id="IPR017853">
    <property type="entry name" value="GH"/>
</dbReference>
<evidence type="ECO:0000256" key="2">
    <source>
        <dbReference type="ARBA" id="ARBA00002953"/>
    </source>
</evidence>
<feature type="active site" description="Proton donor" evidence="10 11">
    <location>
        <position position="473"/>
    </location>
</feature>
<feature type="active site" description="Nucleophile" evidence="10 11">
    <location>
        <position position="420"/>
    </location>
</feature>
<comment type="pathway">
    <text evidence="3 10">Glycan biosynthesis; glycogen biosynthesis.</text>
</comment>
<dbReference type="Gene3D" id="2.60.40.1180">
    <property type="entry name" value="Golgi alpha-mannosidase II"/>
    <property type="match status" value="1"/>
</dbReference>
<dbReference type="SUPFAM" id="SSF51011">
    <property type="entry name" value="Glycosyl hydrolase domain"/>
    <property type="match status" value="1"/>
</dbReference>
<evidence type="ECO:0000256" key="7">
    <source>
        <dbReference type="ARBA" id="ARBA00022679"/>
    </source>
</evidence>
<organism evidence="13 14">
    <name type="scientific">Posidoniimonas polymericola</name>
    <dbReference type="NCBI Taxonomy" id="2528002"/>
    <lineage>
        <taxon>Bacteria</taxon>
        <taxon>Pseudomonadati</taxon>
        <taxon>Planctomycetota</taxon>
        <taxon>Planctomycetia</taxon>
        <taxon>Pirellulales</taxon>
        <taxon>Lacipirellulaceae</taxon>
        <taxon>Posidoniimonas</taxon>
    </lineage>
</organism>
<dbReference type="Gene3D" id="3.20.20.80">
    <property type="entry name" value="Glycosidases"/>
    <property type="match status" value="1"/>
</dbReference>
<evidence type="ECO:0000256" key="1">
    <source>
        <dbReference type="ARBA" id="ARBA00000826"/>
    </source>
</evidence>
<dbReference type="InterPro" id="IPR004193">
    <property type="entry name" value="Glyco_hydro_13_N"/>
</dbReference>
<dbReference type="FunFam" id="2.60.40.10:FF:000169">
    <property type="entry name" value="1,4-alpha-glucan branching enzyme GlgB"/>
    <property type="match status" value="1"/>
</dbReference>
<dbReference type="CDD" id="cd11322">
    <property type="entry name" value="AmyAc_Glg_BE"/>
    <property type="match status" value="1"/>
</dbReference>
<comment type="similarity">
    <text evidence="4 10">Belongs to the glycosyl hydrolase 13 family. GlgB subfamily.</text>
</comment>
<dbReference type="GO" id="GO:0005829">
    <property type="term" value="C:cytosol"/>
    <property type="evidence" value="ECO:0007669"/>
    <property type="project" value="TreeGrafter"/>
</dbReference>
<dbReference type="EC" id="2.4.1.18" evidence="10"/>
<sequence length="742" mass="84515">MRTQVPLDSISPLIGCHHENPFALLGPHQVEEDGRKALAVRAFLPDAKQAWVVDAAHGQHRPMRRIHPAGLYEAIHSTEDNGLCQLDGASYAIQVIDKNGKQTTMHDPYAFEPLLGEMDLHLLGEGKHWASYERLGAHLRTIDGVTGVNFAVWAPNAKGVSIVGDFNGWSAKLNQMRKHIPSGVWELFLPGLDEGTLYKFSVTQQDGRVVEKCDPYAFAAEIPPRTANIVTNLNQYTWGDSEWMAEREKLNAFDAPISIYELHLGSWRRDPSEPDRWLSYRETAPQLVEYCQQMGFTHVELMPVSEHPFTGSWGYQTVGYFAATSRYGSPEDLMHMIDVLHQGGIGVIIDWVPAHFPKDDHGLSSFDGSSLYEHSDPRQGEHPDWGTKIFNYGRNEVSNFLISNALFWLDKYHIDGLRVDAVASMLYLDYSREDGDWVPNRFGGRENLEAIDFLKRFNEETHLQYPGVLTIAEESTSWTGVSRPTYVGGLGFSLKWNMGWMNDTLRYFHHEGIHRKYHHDELTFSLIYAFTENFCLPFSHDEVVHGKGSMLDQMPGDMWQKFANLRLLYGYMWTHPGKKLLFMGGEFGQWHEWNYNESLQWHLLQWESHEGVQKYVSHLNHMYRNEPALHEVDFESGGFEWVDCHNHEDSVLAYLRRGKDPNDYLLVCSNFTPVPRQGYKIGVPEAIWYDEISNSDSTYFGGSDLGNGGGIQAAPLESHGRPASLEVTLPPLSTIVLKPRRS</sequence>
<evidence type="ECO:0000256" key="11">
    <source>
        <dbReference type="PIRSR" id="PIRSR000463-1"/>
    </source>
</evidence>
<name>A0A5C5XYS5_9BACT</name>
<dbReference type="UniPathway" id="UPA00164"/>
<proteinExistence type="inferred from homology"/>
<evidence type="ECO:0000313" key="14">
    <source>
        <dbReference type="Proteomes" id="UP000318478"/>
    </source>
</evidence>
<keyword evidence="7 10" id="KW-0808">Transferase</keyword>
<dbReference type="NCBIfam" id="TIGR01515">
    <property type="entry name" value="branching_enzym"/>
    <property type="match status" value="1"/>
</dbReference>
<keyword evidence="9 10" id="KW-0119">Carbohydrate metabolism</keyword>
<dbReference type="HAMAP" id="MF_00685">
    <property type="entry name" value="GlgB"/>
    <property type="match status" value="1"/>
</dbReference>
<dbReference type="Proteomes" id="UP000318478">
    <property type="component" value="Unassembled WGS sequence"/>
</dbReference>
<dbReference type="EMBL" id="SJPO01000012">
    <property type="protein sequence ID" value="TWT67689.1"/>
    <property type="molecule type" value="Genomic_DNA"/>
</dbReference>
<comment type="function">
    <text evidence="2 10">Catalyzes the formation of the alpha-1,6-glucosidic linkages in glycogen by scission of a 1,4-alpha-linked oligosaccharide from growing alpha-1,4-glucan chains and the subsequent attachment of the oligosaccharide to the alpha-1,6 position.</text>
</comment>
<dbReference type="AlphaFoldDB" id="A0A5C5XYS5"/>
<dbReference type="SUPFAM" id="SSF81296">
    <property type="entry name" value="E set domains"/>
    <property type="match status" value="1"/>
</dbReference>
<dbReference type="Pfam" id="PF22019">
    <property type="entry name" value="GlgB_N"/>
    <property type="match status" value="1"/>
</dbReference>
<evidence type="ECO:0000256" key="5">
    <source>
        <dbReference type="ARBA" id="ARBA00022600"/>
    </source>
</evidence>
<evidence type="ECO:0000256" key="8">
    <source>
        <dbReference type="ARBA" id="ARBA00023056"/>
    </source>
</evidence>
<dbReference type="InterPro" id="IPR006048">
    <property type="entry name" value="A-amylase/branching_C"/>
</dbReference>
<dbReference type="InterPro" id="IPR014756">
    <property type="entry name" value="Ig_E-set"/>
</dbReference>
<dbReference type="InterPro" id="IPR013780">
    <property type="entry name" value="Glyco_hydro_b"/>
</dbReference>
<dbReference type="InterPro" id="IPR006407">
    <property type="entry name" value="GlgB"/>
</dbReference>
<dbReference type="NCBIfam" id="NF008967">
    <property type="entry name" value="PRK12313.1"/>
    <property type="match status" value="1"/>
</dbReference>
<dbReference type="InterPro" id="IPR013783">
    <property type="entry name" value="Ig-like_fold"/>
</dbReference>
<dbReference type="InterPro" id="IPR044143">
    <property type="entry name" value="GlgB_N_E_set_prok"/>
</dbReference>
<dbReference type="Pfam" id="PF02922">
    <property type="entry name" value="CBM_48"/>
    <property type="match status" value="1"/>
</dbReference>
<dbReference type="Pfam" id="PF02806">
    <property type="entry name" value="Alpha-amylase_C"/>
    <property type="match status" value="1"/>
</dbReference>
<dbReference type="FunFam" id="2.60.40.1180:FF:000002">
    <property type="entry name" value="1,4-alpha-glucan branching enzyme GlgB"/>
    <property type="match status" value="1"/>
</dbReference>
<evidence type="ECO:0000256" key="10">
    <source>
        <dbReference type="HAMAP-Rule" id="MF_00685"/>
    </source>
</evidence>
<dbReference type="Gene3D" id="2.60.40.10">
    <property type="entry name" value="Immunoglobulins"/>
    <property type="match status" value="2"/>
</dbReference>
<dbReference type="GO" id="GO:0043169">
    <property type="term" value="F:cation binding"/>
    <property type="evidence" value="ECO:0007669"/>
    <property type="project" value="InterPro"/>
</dbReference>
<dbReference type="PANTHER" id="PTHR43651:SF3">
    <property type="entry name" value="1,4-ALPHA-GLUCAN-BRANCHING ENZYME"/>
    <property type="match status" value="1"/>
</dbReference>
<dbReference type="NCBIfam" id="NF003811">
    <property type="entry name" value="PRK05402.1"/>
    <property type="match status" value="1"/>
</dbReference>
<dbReference type="GO" id="GO:0005978">
    <property type="term" value="P:glycogen biosynthetic process"/>
    <property type="evidence" value="ECO:0007669"/>
    <property type="project" value="UniProtKB-UniRule"/>
</dbReference>
<comment type="caution">
    <text evidence="13">The sequence shown here is derived from an EMBL/GenBank/DDBJ whole genome shotgun (WGS) entry which is preliminary data.</text>
</comment>
<dbReference type="SUPFAM" id="SSF51445">
    <property type="entry name" value="(Trans)glycosidases"/>
    <property type="match status" value="1"/>
</dbReference>
<feature type="domain" description="Glycosyl hydrolase family 13 catalytic" evidence="12">
    <location>
        <begin position="261"/>
        <end position="607"/>
    </location>
</feature>
<keyword evidence="5 10" id="KW-0321">Glycogen metabolism</keyword>
<keyword evidence="8 10" id="KW-0320">Glycogen biosynthesis</keyword>
<dbReference type="GO" id="GO:0004553">
    <property type="term" value="F:hydrolase activity, hydrolyzing O-glycosyl compounds"/>
    <property type="evidence" value="ECO:0007669"/>
    <property type="project" value="InterPro"/>
</dbReference>
<dbReference type="OrthoDB" id="226102at2"/>
<dbReference type="InterPro" id="IPR006047">
    <property type="entry name" value="GH13_cat_dom"/>
</dbReference>
<evidence type="ECO:0000256" key="4">
    <source>
        <dbReference type="ARBA" id="ARBA00009000"/>
    </source>
</evidence>
<dbReference type="GO" id="GO:0003844">
    <property type="term" value="F:1,4-alpha-glucan branching enzyme activity"/>
    <property type="evidence" value="ECO:0007669"/>
    <property type="project" value="UniProtKB-UniRule"/>
</dbReference>
<dbReference type="CDD" id="cd02855">
    <property type="entry name" value="E_set_GBE_prok_N"/>
    <property type="match status" value="1"/>
</dbReference>
<dbReference type="InterPro" id="IPR054169">
    <property type="entry name" value="GlgB_N"/>
</dbReference>
<dbReference type="PANTHER" id="PTHR43651">
    <property type="entry name" value="1,4-ALPHA-GLUCAN-BRANCHING ENZYME"/>
    <property type="match status" value="1"/>
</dbReference>
<gene>
    <name evidence="13" type="primary">glgB_2</name>
    <name evidence="10" type="synonym">glgB</name>
    <name evidence="13" type="ORF">Pla123a_42450</name>
</gene>
<keyword evidence="14" id="KW-1185">Reference proteome</keyword>
<dbReference type="PIRSF" id="PIRSF000463">
    <property type="entry name" value="GlgB"/>
    <property type="match status" value="1"/>
</dbReference>
<comment type="catalytic activity">
    <reaction evidence="1 10">
        <text>Transfers a segment of a (1-&gt;4)-alpha-D-glucan chain to a primary hydroxy group in a similar glucan chain.</text>
        <dbReference type="EC" id="2.4.1.18"/>
    </reaction>
</comment>
<dbReference type="FunFam" id="3.20.20.80:FF:000003">
    <property type="entry name" value="1,4-alpha-glucan branching enzyme GlgB"/>
    <property type="match status" value="1"/>
</dbReference>
<evidence type="ECO:0000256" key="3">
    <source>
        <dbReference type="ARBA" id="ARBA00004964"/>
    </source>
</evidence>
<evidence type="ECO:0000259" key="12">
    <source>
        <dbReference type="SMART" id="SM00642"/>
    </source>
</evidence>
<accession>A0A5C5XYS5</accession>
<dbReference type="InterPro" id="IPR037439">
    <property type="entry name" value="Branching_enzy"/>
</dbReference>
<protein>
    <recommendedName>
        <fullName evidence="10">1,4-alpha-glucan branching enzyme GlgB</fullName>
        <ecNumber evidence="10">2.4.1.18</ecNumber>
    </recommendedName>
    <alternativeName>
        <fullName evidence="10">1,4-alpha-D-glucan:1,4-alpha-D-glucan 6-glucosyl-transferase</fullName>
    </alternativeName>
    <alternativeName>
        <fullName evidence="10">Alpha-(1-&gt;4)-glucan branching enzyme</fullName>
    </alternativeName>
    <alternativeName>
        <fullName evidence="10">Glycogen branching enzyme</fullName>
        <shortName evidence="10">BE</shortName>
    </alternativeName>
</protein>